<accession>A0A6J7DYA7</accession>
<feature type="region of interest" description="Disordered" evidence="1">
    <location>
        <begin position="511"/>
        <end position="560"/>
    </location>
</feature>
<feature type="region of interest" description="Disordered" evidence="1">
    <location>
        <begin position="31"/>
        <end position="72"/>
    </location>
</feature>
<proteinExistence type="predicted"/>
<gene>
    <name evidence="2" type="ORF">UFOPK3423_00874</name>
</gene>
<feature type="compositionally biased region" description="Low complexity" evidence="1">
    <location>
        <begin position="43"/>
        <end position="53"/>
    </location>
</feature>
<name>A0A6J7DYA7_9ZZZZ</name>
<dbReference type="AlphaFoldDB" id="A0A6J7DYA7"/>
<protein>
    <submittedName>
        <fullName evidence="2">Unannotated protein</fullName>
    </submittedName>
</protein>
<sequence length="560" mass="61061">MQRAHPRTQPAFGRARIVVERAVDLVLPEAVGTDRAQQDPSQRGAGPPAAGGCARRRARPEKSDSAPVLRQRRPVAAIKAPGDAAQARLRGAARHLERVTSAQIGGRPGADLACGLRLVEDPAHQLRRVRDVRLGPPPLRWVGRGALADRDQREVDGEAVRRRHVIHVPRVAGGDHRLAEVHRLRDHQAEPLRAVQGHVAVATRHQAVAVGDLEVVVEEDDVRSAVRRCEHLGVITREALRVDALHHEDRALALAERGTEGAHRAHRVLAPGCAVVVVDAEEGEPLRPLELPGLQRLRRGNDHGHRDVDDRHRRRRGECLSDEARARPDLIDVGECTVVLLGEGVGLPPPEADVVAILEEPLADVAREVRHSVGIDADEVHRERRPVGVQRGERVPLPAVRCVQLHRSHGDADGVEGRDHPARDLSDPELPAQVARDIHAGNGVTADLRRRPRGGALGCGLWRHEHIRDRQLGGTVRRDPAQEAARARLVGEVRKGVAQIAALKPDALQQPRDARCSGSALVEPGDELGLTGRREDRSRQRPVGAAIAVRGAQQRGQRHP</sequence>
<evidence type="ECO:0000313" key="2">
    <source>
        <dbReference type="EMBL" id="CAB4873504.1"/>
    </source>
</evidence>
<dbReference type="EMBL" id="CAFBLQ010000083">
    <property type="protein sequence ID" value="CAB4873504.1"/>
    <property type="molecule type" value="Genomic_DNA"/>
</dbReference>
<evidence type="ECO:0000256" key="1">
    <source>
        <dbReference type="SAM" id="MobiDB-lite"/>
    </source>
</evidence>
<reference evidence="2" key="1">
    <citation type="submission" date="2020-05" db="EMBL/GenBank/DDBJ databases">
        <authorList>
            <person name="Chiriac C."/>
            <person name="Salcher M."/>
            <person name="Ghai R."/>
            <person name="Kavagutti S V."/>
        </authorList>
    </citation>
    <scope>NUCLEOTIDE SEQUENCE</scope>
</reference>
<organism evidence="2">
    <name type="scientific">freshwater metagenome</name>
    <dbReference type="NCBI Taxonomy" id="449393"/>
    <lineage>
        <taxon>unclassified sequences</taxon>
        <taxon>metagenomes</taxon>
        <taxon>ecological metagenomes</taxon>
    </lineage>
</organism>